<name>A0ABT4RIG0_9ACTN</name>
<evidence type="ECO:0000313" key="3">
    <source>
        <dbReference type="EMBL" id="MDA0138302.1"/>
    </source>
</evidence>
<dbReference type="InterPro" id="IPR058502">
    <property type="entry name" value="PLL-like_beta-prop"/>
</dbReference>
<feature type="chain" id="PRO_5046429527" description="PLL-like beta propeller domain-containing protein" evidence="1">
    <location>
        <begin position="23"/>
        <end position="470"/>
    </location>
</feature>
<dbReference type="SUPFAM" id="SSF89372">
    <property type="entry name" value="Fucose-specific lectin"/>
    <property type="match status" value="2"/>
</dbReference>
<accession>A0ABT4RIG0</accession>
<dbReference type="EMBL" id="JAPCID010000015">
    <property type="protein sequence ID" value="MDA0138302.1"/>
    <property type="molecule type" value="Genomic_DNA"/>
</dbReference>
<reference evidence="3" key="1">
    <citation type="submission" date="2022-10" db="EMBL/GenBank/DDBJ databases">
        <title>The WGS of Solirubrobacter sp. CPCC 204708.</title>
        <authorList>
            <person name="Jiang Z."/>
        </authorList>
    </citation>
    <scope>NUCLEOTIDE SEQUENCE</scope>
    <source>
        <strain evidence="3">CPCC 204708</strain>
    </source>
</reference>
<gene>
    <name evidence="3" type="ORF">OJ962_12420</name>
</gene>
<evidence type="ECO:0000313" key="4">
    <source>
        <dbReference type="Proteomes" id="UP001147700"/>
    </source>
</evidence>
<sequence length="470" mass="47893">MRRAVVFALAALALSCAAPAYATRTVALDAAGAVHAYVVGSDGALYHAPPGGVLTRLGGEQLAQQPVAVERDATGTLLVAARAEDGTVYALPDGEWSARVPIGTGAAGPPDLLLDDGRLAAFYRGVDGKLWTATQAATGWSAPEALAEDVAGEPAAILDRNGDRVVTVRAGDGTLTTAWHTGAAWARDSLGGPVTGDPALVRHPDGRLEVFARGTDGALWRSAQEPPAFAFSAWAPLAPDAIAGSPAAALDGAGHLHVFARDAAGALRLFSGGTVESLGGALTGDPAAIRAGSSLIHVVAPGEGARWFVRSQAGLLTWEPLFRALGEAAPPKAPDPVIVVPAPPRAPEVVSPVYAPKRLLVDLRANAKNGVFKALTLRGVPAGATVTATCAKGCKRPSLTFTNVSGTVSLKAFFAKRAKQGTLKAGTKIRVVVSAPNMIGAVKTLTVRARKAPSVATRCLAPGATTESLC</sequence>
<proteinExistence type="predicted"/>
<dbReference type="Proteomes" id="UP001147700">
    <property type="component" value="Unassembled WGS sequence"/>
</dbReference>
<evidence type="ECO:0000256" key="1">
    <source>
        <dbReference type="SAM" id="SignalP"/>
    </source>
</evidence>
<protein>
    <recommendedName>
        <fullName evidence="2">PLL-like beta propeller domain-containing protein</fullName>
    </recommendedName>
</protein>
<dbReference type="Gene3D" id="2.120.10.70">
    <property type="entry name" value="Fucose-specific lectin"/>
    <property type="match status" value="1"/>
</dbReference>
<comment type="caution">
    <text evidence="3">The sequence shown here is derived from an EMBL/GenBank/DDBJ whole genome shotgun (WGS) entry which is preliminary data.</text>
</comment>
<keyword evidence="1" id="KW-0732">Signal</keyword>
<evidence type="ECO:0000259" key="2">
    <source>
        <dbReference type="Pfam" id="PF26607"/>
    </source>
</evidence>
<dbReference type="Pfam" id="PF26607">
    <property type="entry name" value="DUF8189"/>
    <property type="match status" value="1"/>
</dbReference>
<feature type="signal peptide" evidence="1">
    <location>
        <begin position="1"/>
        <end position="22"/>
    </location>
</feature>
<dbReference type="PROSITE" id="PS51257">
    <property type="entry name" value="PROKAR_LIPOPROTEIN"/>
    <property type="match status" value="1"/>
</dbReference>
<keyword evidence="4" id="KW-1185">Reference proteome</keyword>
<dbReference type="RefSeq" id="WP_202957942.1">
    <property type="nucleotide sequence ID" value="NZ_JAPCID010000015.1"/>
</dbReference>
<organism evidence="3 4">
    <name type="scientific">Solirubrobacter deserti</name>
    <dbReference type="NCBI Taxonomy" id="2282478"/>
    <lineage>
        <taxon>Bacteria</taxon>
        <taxon>Bacillati</taxon>
        <taxon>Actinomycetota</taxon>
        <taxon>Thermoleophilia</taxon>
        <taxon>Solirubrobacterales</taxon>
        <taxon>Solirubrobacteraceae</taxon>
        <taxon>Solirubrobacter</taxon>
    </lineage>
</organism>
<feature type="domain" description="PLL-like beta propeller" evidence="2">
    <location>
        <begin position="65"/>
        <end position="267"/>
    </location>
</feature>